<proteinExistence type="inferred from homology"/>
<dbReference type="RefSeq" id="WP_102712075.1">
    <property type="nucleotide sequence ID" value="NZ_CABMLK010000002.1"/>
</dbReference>
<feature type="binding site" evidence="14">
    <location>
        <begin position="165"/>
        <end position="172"/>
    </location>
    <ligand>
        <name>ATP</name>
        <dbReference type="ChEBI" id="CHEBI:30616"/>
    </ligand>
</feature>
<dbReference type="GO" id="GO:0045259">
    <property type="term" value="C:proton-transporting ATP synthase complex"/>
    <property type="evidence" value="ECO:0007669"/>
    <property type="project" value="UniProtKB-KW"/>
</dbReference>
<gene>
    <name evidence="14 18" type="primary">atpA</name>
    <name evidence="18" type="ORF">CXU22_02135</name>
</gene>
<comment type="subcellular location">
    <subcellularLocation>
        <location evidence="14">Cell membrane</location>
        <topology evidence="14">Peripheral membrane protein</topology>
    </subcellularLocation>
    <subcellularLocation>
        <location evidence="2">Membrane</location>
    </subcellularLocation>
</comment>
<dbReference type="EC" id="7.1.2.2" evidence="14"/>
<evidence type="ECO:0000256" key="6">
    <source>
        <dbReference type="ARBA" id="ARBA00022781"/>
    </source>
</evidence>
<comment type="subunit">
    <text evidence="13">F-type ATPases have 2 components, CF(1) - the catalytic core - and CF(0) - the membrane proton channel. CF(1) has five subunits: alpha(3), beta(3), gamma(1), delta(1), epsilon(1). CF(0) has four main subunits: a(1), b(1), b'(1) and c(9-12).</text>
</comment>
<evidence type="ECO:0000256" key="7">
    <source>
        <dbReference type="ARBA" id="ARBA00022840"/>
    </source>
</evidence>
<feature type="domain" description="ATPase F1/V1/A1 complex alpha/beta subunit nucleotide-binding" evidence="15">
    <location>
        <begin position="145"/>
        <end position="373"/>
    </location>
</feature>
<keyword evidence="9 14" id="KW-0406">Ion transport</keyword>
<dbReference type="SUPFAM" id="SSF47917">
    <property type="entry name" value="C-terminal domain of alpha and beta subunits of F1 ATP synthase"/>
    <property type="match status" value="1"/>
</dbReference>
<dbReference type="CDD" id="cd18113">
    <property type="entry name" value="ATP-synt_F1_alpha_C"/>
    <property type="match status" value="1"/>
</dbReference>
<evidence type="ECO:0000259" key="17">
    <source>
        <dbReference type="Pfam" id="PF02874"/>
    </source>
</evidence>
<dbReference type="CDD" id="cd01132">
    <property type="entry name" value="F1-ATPase_alpha_CD"/>
    <property type="match status" value="1"/>
</dbReference>
<dbReference type="PANTHER" id="PTHR48082">
    <property type="entry name" value="ATP SYNTHASE SUBUNIT ALPHA, MITOCHONDRIAL"/>
    <property type="match status" value="1"/>
</dbReference>
<comment type="catalytic activity">
    <reaction evidence="14">
        <text>ATP + H2O + 4 H(+)(in) = ADP + phosphate + 5 H(+)(out)</text>
        <dbReference type="Rhea" id="RHEA:57720"/>
        <dbReference type="ChEBI" id="CHEBI:15377"/>
        <dbReference type="ChEBI" id="CHEBI:15378"/>
        <dbReference type="ChEBI" id="CHEBI:30616"/>
        <dbReference type="ChEBI" id="CHEBI:43474"/>
        <dbReference type="ChEBI" id="CHEBI:456216"/>
        <dbReference type="EC" id="7.1.2.2"/>
    </reaction>
</comment>
<dbReference type="Proteomes" id="UP000236000">
    <property type="component" value="Unassembled WGS sequence"/>
</dbReference>
<dbReference type="Pfam" id="PF02874">
    <property type="entry name" value="ATP-synt_ab_N"/>
    <property type="match status" value="1"/>
</dbReference>
<dbReference type="GO" id="GO:0005886">
    <property type="term" value="C:plasma membrane"/>
    <property type="evidence" value="ECO:0007669"/>
    <property type="project" value="UniProtKB-SubCell"/>
</dbReference>
<comment type="function">
    <text evidence="1 14">Produces ATP from ADP in the presence of a proton gradient across the membrane. The alpha chain is a regulatory subunit.</text>
</comment>
<organism evidence="18 19">
    <name type="scientific">Akkermansia muciniphila</name>
    <dbReference type="NCBI Taxonomy" id="239935"/>
    <lineage>
        <taxon>Bacteria</taxon>
        <taxon>Pseudomonadati</taxon>
        <taxon>Verrucomicrobiota</taxon>
        <taxon>Verrucomicrobiia</taxon>
        <taxon>Verrucomicrobiales</taxon>
        <taxon>Akkermansiaceae</taxon>
        <taxon>Akkermansia</taxon>
    </lineage>
</organism>
<dbReference type="HAMAP" id="MF_01346">
    <property type="entry name" value="ATP_synth_alpha_bact"/>
    <property type="match status" value="1"/>
</dbReference>
<name>A0A2N8HGE9_9BACT</name>
<dbReference type="FunFam" id="1.20.150.20:FF:000001">
    <property type="entry name" value="ATP synthase subunit alpha"/>
    <property type="match status" value="1"/>
</dbReference>
<dbReference type="GO" id="GO:0043531">
    <property type="term" value="F:ADP binding"/>
    <property type="evidence" value="ECO:0007669"/>
    <property type="project" value="TreeGrafter"/>
</dbReference>
<dbReference type="EMBL" id="PJKA01000003">
    <property type="protein sequence ID" value="PNC19831.1"/>
    <property type="molecule type" value="Genomic_DNA"/>
</dbReference>
<dbReference type="Pfam" id="PF00006">
    <property type="entry name" value="ATP-synt_ab"/>
    <property type="match status" value="1"/>
</dbReference>
<dbReference type="InterPro" id="IPR000793">
    <property type="entry name" value="ATP_synth_asu_C"/>
</dbReference>
<dbReference type="NCBIfam" id="NF009884">
    <property type="entry name" value="PRK13343.1"/>
    <property type="match status" value="1"/>
</dbReference>
<dbReference type="CDD" id="cd18116">
    <property type="entry name" value="ATP-synt_F1_alpha_N"/>
    <property type="match status" value="1"/>
</dbReference>
<evidence type="ECO:0000256" key="13">
    <source>
        <dbReference type="ARBA" id="ARBA00026013"/>
    </source>
</evidence>
<reference evidence="18 19" key="1">
    <citation type="journal article" date="2017" name="BMC Genomics">
        <title>Genome sequencing of 39 Akkermansia muciniphila isolates reveals its population structure, genomic and functional diverisity, and global distribution in mammalian gut microbiotas.</title>
        <authorList>
            <person name="Guo X."/>
            <person name="Li S."/>
            <person name="Zhang J."/>
            <person name="Wu F."/>
            <person name="Li X."/>
            <person name="Wu D."/>
            <person name="Zhang M."/>
            <person name="Ou Z."/>
            <person name="Jie Z."/>
            <person name="Yan Q."/>
            <person name="Li P."/>
            <person name="Yi J."/>
            <person name="Peng Y."/>
        </authorList>
    </citation>
    <scope>NUCLEOTIDE SEQUENCE [LARGE SCALE GENOMIC DNA]</scope>
    <source>
        <strain evidence="18 19">GP24</strain>
    </source>
</reference>
<evidence type="ECO:0000256" key="11">
    <source>
        <dbReference type="ARBA" id="ARBA00023196"/>
    </source>
</evidence>
<dbReference type="AlphaFoldDB" id="A0A2N8HGE9"/>
<evidence type="ECO:0000256" key="2">
    <source>
        <dbReference type="ARBA" id="ARBA00004370"/>
    </source>
</evidence>
<evidence type="ECO:0000256" key="4">
    <source>
        <dbReference type="ARBA" id="ARBA00022448"/>
    </source>
</evidence>
<keyword evidence="14" id="KW-1003">Cell membrane</keyword>
<dbReference type="Gene3D" id="2.40.30.20">
    <property type="match status" value="1"/>
</dbReference>
<keyword evidence="8 14" id="KW-1278">Translocase</keyword>
<evidence type="ECO:0000256" key="1">
    <source>
        <dbReference type="ARBA" id="ARBA00003784"/>
    </source>
</evidence>
<accession>A0A2N8HGE9</accession>
<evidence type="ECO:0000256" key="5">
    <source>
        <dbReference type="ARBA" id="ARBA00022741"/>
    </source>
</evidence>
<dbReference type="FunFam" id="3.40.50.300:FF:000002">
    <property type="entry name" value="ATP synthase subunit alpha"/>
    <property type="match status" value="1"/>
</dbReference>
<comment type="similarity">
    <text evidence="3 14">Belongs to the ATPase alpha/beta chains family.</text>
</comment>
<dbReference type="GO" id="GO:0046933">
    <property type="term" value="F:proton-transporting ATP synthase activity, rotational mechanism"/>
    <property type="evidence" value="ECO:0007669"/>
    <property type="project" value="UniProtKB-UniRule"/>
</dbReference>
<dbReference type="Gene3D" id="1.20.150.20">
    <property type="entry name" value="ATP synthase alpha/beta chain, C-terminal domain"/>
    <property type="match status" value="1"/>
</dbReference>
<dbReference type="InterPro" id="IPR005294">
    <property type="entry name" value="ATP_synth_F1_asu"/>
</dbReference>
<dbReference type="InterPro" id="IPR033732">
    <property type="entry name" value="ATP_synth_F1_a_nt-bd_dom"/>
</dbReference>
<dbReference type="InterPro" id="IPR020003">
    <property type="entry name" value="ATPase_a/bsu_AS"/>
</dbReference>
<dbReference type="Gene3D" id="3.40.50.300">
    <property type="entry name" value="P-loop containing nucleotide triphosphate hydrolases"/>
    <property type="match status" value="1"/>
</dbReference>
<evidence type="ECO:0000259" key="15">
    <source>
        <dbReference type="Pfam" id="PF00006"/>
    </source>
</evidence>
<dbReference type="InterPro" id="IPR038376">
    <property type="entry name" value="ATP_synth_asu_C_sf"/>
</dbReference>
<evidence type="ECO:0000256" key="8">
    <source>
        <dbReference type="ARBA" id="ARBA00022967"/>
    </source>
</evidence>
<comment type="caution">
    <text evidence="18">The sequence shown here is derived from an EMBL/GenBank/DDBJ whole genome shotgun (WGS) entry which is preliminary data.</text>
</comment>
<evidence type="ECO:0000256" key="14">
    <source>
        <dbReference type="HAMAP-Rule" id="MF_01346"/>
    </source>
</evidence>
<dbReference type="PROSITE" id="PS00152">
    <property type="entry name" value="ATPASE_ALPHA_BETA"/>
    <property type="match status" value="1"/>
</dbReference>
<evidence type="ECO:0000313" key="19">
    <source>
        <dbReference type="Proteomes" id="UP000236000"/>
    </source>
</evidence>
<dbReference type="InterPro" id="IPR000194">
    <property type="entry name" value="ATPase_F1/V1/A1_a/bsu_nucl-bd"/>
</dbReference>
<keyword evidence="5 14" id="KW-0547">Nucleotide-binding</keyword>
<dbReference type="NCBIfam" id="TIGR00962">
    <property type="entry name" value="atpA"/>
    <property type="match status" value="1"/>
</dbReference>
<feature type="domain" description="ATP synthase alpha subunit C-terminal" evidence="16">
    <location>
        <begin position="380"/>
        <end position="505"/>
    </location>
</feature>
<keyword evidence="10 14" id="KW-0472">Membrane</keyword>
<evidence type="ECO:0000313" key="18">
    <source>
        <dbReference type="EMBL" id="PNC19831.1"/>
    </source>
</evidence>
<keyword evidence="4 14" id="KW-0813">Transport</keyword>
<keyword evidence="7 14" id="KW-0067">ATP-binding</keyword>
<protein>
    <recommendedName>
        <fullName evidence="14">ATP synthase subunit alpha</fullName>
        <ecNumber evidence="14">7.1.2.2</ecNumber>
    </recommendedName>
    <alternativeName>
        <fullName evidence="14">ATP synthase F1 sector subunit alpha</fullName>
    </alternativeName>
    <alternativeName>
        <fullName evidence="14">F-ATPase subunit alpha</fullName>
    </alternativeName>
</protein>
<keyword evidence="6 14" id="KW-0375">Hydrogen ion transport</keyword>
<dbReference type="InterPro" id="IPR027417">
    <property type="entry name" value="P-loop_NTPase"/>
</dbReference>
<dbReference type="SUPFAM" id="SSF52540">
    <property type="entry name" value="P-loop containing nucleoside triphosphate hydrolases"/>
    <property type="match status" value="1"/>
</dbReference>
<evidence type="ECO:0000256" key="3">
    <source>
        <dbReference type="ARBA" id="ARBA00008936"/>
    </source>
</evidence>
<sequence length="510" mass="55526">MSNILQELEAEIKKATAPVSQENVGVIRSVGDGVAKIEGLSDVMLNEMIEFPGGVMGLAMNLEEHEVGAVILGDDSNLKEGDLVKCTGRLLSVPVGRSLLGRVVNTLGEPIDGKGPIKAEAYYPVEKIASGIISRQPVTVPVQTGILPIDAMIPIGRGQRELIIGDRATGKTAIAMDTMIAQAEQNRMAEEGRLPDHQPLYNIYVAIGQKRANISRLVAKLEETGAMKYSIVVAASASDPAAMLYLAPYAGCAMGEYFMDKGEDALIVYDDLSKHAVAYRQISLILRRPSGREAYPGDVFYLHSRLLERAARINKEHGGGSLTALPIIETQAGDVSAYIPTNVISITDGQIFLETDLFYQGVRPAINVGISVSRVGSSAQTKIIKKLAGSIKLDLAQFTELQAFAQFGSDLDPSTKAKLARGERIVELFKQNQYEPKMLGLEAADLYAMQKGYFDDVPVNRIKECQNAWEAYMQDQHPDLLESILKEKDLTPEIDAGLKDAIESFKLSWN</sequence>
<feature type="site" description="Required for activity" evidence="14">
    <location>
        <position position="371"/>
    </location>
</feature>
<dbReference type="Pfam" id="PF00306">
    <property type="entry name" value="ATP-synt_ab_C"/>
    <property type="match status" value="1"/>
</dbReference>
<keyword evidence="11 14" id="KW-0139">CF(1)</keyword>
<dbReference type="PANTHER" id="PTHR48082:SF2">
    <property type="entry name" value="ATP SYNTHASE SUBUNIT ALPHA, MITOCHONDRIAL"/>
    <property type="match status" value="1"/>
</dbReference>
<dbReference type="OrthoDB" id="9803053at2"/>
<feature type="domain" description="ATPase F1/V1/A1 complex alpha/beta subunit N-terminal" evidence="17">
    <location>
        <begin position="23"/>
        <end position="88"/>
    </location>
</feature>
<dbReference type="SUPFAM" id="SSF50615">
    <property type="entry name" value="N-terminal domain of alpha and beta subunits of F1 ATP synthase"/>
    <property type="match status" value="1"/>
</dbReference>
<evidence type="ECO:0000259" key="16">
    <source>
        <dbReference type="Pfam" id="PF00306"/>
    </source>
</evidence>
<keyword evidence="12 14" id="KW-0066">ATP synthesis</keyword>
<dbReference type="InterPro" id="IPR004100">
    <property type="entry name" value="ATPase_F1/V1/A1_a/bsu_N"/>
</dbReference>
<evidence type="ECO:0000256" key="10">
    <source>
        <dbReference type="ARBA" id="ARBA00023136"/>
    </source>
</evidence>
<dbReference type="InterPro" id="IPR023366">
    <property type="entry name" value="ATP_synth_asu-like_sf"/>
</dbReference>
<dbReference type="GO" id="GO:0005524">
    <property type="term" value="F:ATP binding"/>
    <property type="evidence" value="ECO:0007669"/>
    <property type="project" value="UniProtKB-UniRule"/>
</dbReference>
<evidence type="ECO:0000256" key="9">
    <source>
        <dbReference type="ARBA" id="ARBA00023065"/>
    </source>
</evidence>
<dbReference type="InterPro" id="IPR036121">
    <property type="entry name" value="ATPase_F1/V1/A1_a/bsu_N_sf"/>
</dbReference>
<evidence type="ECO:0000256" key="12">
    <source>
        <dbReference type="ARBA" id="ARBA00023310"/>
    </source>
</evidence>